<comment type="similarity">
    <text evidence="6">Belongs to the cytochrome c oxidase subunit 6A family.</text>
</comment>
<dbReference type="Gene3D" id="4.10.95.10">
    <property type="entry name" value="Cytochrome c oxidase, subunit VIa"/>
    <property type="match status" value="1"/>
</dbReference>
<dbReference type="GeneID" id="7051212"/>
<dbReference type="eggNOG" id="KOG3469">
    <property type="taxonomic scope" value="Eukaryota"/>
</dbReference>
<evidence type="ECO:0000256" key="2">
    <source>
        <dbReference type="ARBA" id="ARBA00022792"/>
    </source>
</evidence>
<keyword evidence="7" id="KW-0812">Transmembrane</keyword>
<feature type="transmembrane region" description="Helical" evidence="7">
    <location>
        <begin position="69"/>
        <end position="89"/>
    </location>
</feature>
<keyword evidence="5 7" id="KW-0472">Membrane</keyword>
<evidence type="ECO:0000256" key="3">
    <source>
        <dbReference type="ARBA" id="ARBA00022946"/>
    </source>
</evidence>
<dbReference type="InterPro" id="IPR036418">
    <property type="entry name" value="Cyt_c_oxidase_su6a_sf"/>
</dbReference>
<dbReference type="SUPFAM" id="SSF81411">
    <property type="entry name" value="Mitochondrial cytochrome c oxidase subunit VIa"/>
    <property type="match status" value="1"/>
</dbReference>
<dbReference type="Pfam" id="PF02046">
    <property type="entry name" value="COX6A"/>
    <property type="match status" value="1"/>
</dbReference>
<gene>
    <name evidence="9" type="primary">cox13</name>
    <name evidence="8" type="ORF">SJAG_01190</name>
</gene>
<dbReference type="OrthoDB" id="5947505at2759"/>
<comment type="subcellular location">
    <subcellularLocation>
        <location evidence="1">Mitochondrion inner membrane</location>
    </subcellularLocation>
</comment>
<evidence type="ECO:0000313" key="10">
    <source>
        <dbReference type="Proteomes" id="UP000001744"/>
    </source>
</evidence>
<dbReference type="PANTHER" id="PTHR11504">
    <property type="entry name" value="CYTOCHROME C OXIDASE POLYPEPTIDE VIA"/>
    <property type="match status" value="1"/>
</dbReference>
<dbReference type="GO" id="GO:0005743">
    <property type="term" value="C:mitochondrial inner membrane"/>
    <property type="evidence" value="ECO:0007669"/>
    <property type="project" value="UniProtKB-SubCell"/>
</dbReference>
<dbReference type="OMA" id="IYAYENI"/>
<evidence type="ECO:0000256" key="7">
    <source>
        <dbReference type="SAM" id="Phobius"/>
    </source>
</evidence>
<keyword evidence="3" id="KW-0809">Transit peptide</keyword>
<dbReference type="GO" id="GO:0004129">
    <property type="term" value="F:cytochrome-c oxidase activity"/>
    <property type="evidence" value="ECO:0007669"/>
    <property type="project" value="EnsemblFungi"/>
</dbReference>
<dbReference type="RefSeq" id="XP_002172444.2">
    <property type="nucleotide sequence ID" value="XM_002172408.2"/>
</dbReference>
<dbReference type="GO" id="GO:0045277">
    <property type="term" value="C:respiratory chain complex IV"/>
    <property type="evidence" value="ECO:0007669"/>
    <property type="project" value="EnsemblFungi"/>
</dbReference>
<keyword evidence="2" id="KW-0999">Mitochondrion inner membrane</keyword>
<dbReference type="VEuPathDB" id="FungiDB:SJAG_01190"/>
<dbReference type="EMBL" id="KE651168">
    <property type="protein sequence ID" value="EEB06151.2"/>
    <property type="molecule type" value="Genomic_DNA"/>
</dbReference>
<keyword evidence="4" id="KW-0496">Mitochondrion</keyword>
<evidence type="ECO:0000256" key="5">
    <source>
        <dbReference type="ARBA" id="ARBA00023136"/>
    </source>
</evidence>
<evidence type="ECO:0000256" key="4">
    <source>
        <dbReference type="ARBA" id="ARBA00023128"/>
    </source>
</evidence>
<protein>
    <submittedName>
        <fullName evidence="8">Cytochrome c oxidase subunit VIa</fullName>
    </submittedName>
</protein>
<keyword evidence="10" id="KW-1185">Reference proteome</keyword>
<evidence type="ECO:0000313" key="9">
    <source>
        <dbReference type="JaponicusDB" id="SJAG_01190"/>
    </source>
</evidence>
<dbReference type="PANTHER" id="PTHR11504:SF0">
    <property type="entry name" value="CYTOCHROME C OXIDASE SUBUNIT"/>
    <property type="match status" value="1"/>
</dbReference>
<proteinExistence type="inferred from homology"/>
<evidence type="ECO:0000256" key="6">
    <source>
        <dbReference type="RuleBase" id="RU004396"/>
    </source>
</evidence>
<organism evidence="8 10">
    <name type="scientific">Schizosaccharomyces japonicus (strain yFS275 / FY16936)</name>
    <name type="common">Fission yeast</name>
    <dbReference type="NCBI Taxonomy" id="402676"/>
    <lineage>
        <taxon>Eukaryota</taxon>
        <taxon>Fungi</taxon>
        <taxon>Dikarya</taxon>
        <taxon>Ascomycota</taxon>
        <taxon>Taphrinomycotina</taxon>
        <taxon>Schizosaccharomycetes</taxon>
        <taxon>Schizosaccharomycetales</taxon>
        <taxon>Schizosaccharomycetaceae</taxon>
        <taxon>Schizosaccharomyces</taxon>
    </lineage>
</organism>
<dbReference type="AlphaFoldDB" id="B6K001"/>
<dbReference type="InterPro" id="IPR001349">
    <property type="entry name" value="Cyt_c_oxidase_su6a"/>
</dbReference>
<sequence>MFRSNFMRVLSKRPIQQLRLSFRRSAATSVGNTPVKLTAEEAAIAKRLPDVSPEEIVSTEKTANFWRNVSLYLCIPAILLSVLNARYLYKKHQKHMKHLEESGELEEEPIYAYENIRNTKYPWGNGEKTLFWNDKVNRLKKEE</sequence>
<dbReference type="Proteomes" id="UP000001744">
    <property type="component" value="Unassembled WGS sequence"/>
</dbReference>
<dbReference type="HOGENOM" id="CLU_122515_0_2_1"/>
<reference evidence="8 10" key="1">
    <citation type="journal article" date="2011" name="Science">
        <title>Comparative functional genomics of the fission yeasts.</title>
        <authorList>
            <person name="Rhind N."/>
            <person name="Chen Z."/>
            <person name="Yassour M."/>
            <person name="Thompson D.A."/>
            <person name="Haas B.J."/>
            <person name="Habib N."/>
            <person name="Wapinski I."/>
            <person name="Roy S."/>
            <person name="Lin M.F."/>
            <person name="Heiman D.I."/>
            <person name="Young S.K."/>
            <person name="Furuya K."/>
            <person name="Guo Y."/>
            <person name="Pidoux A."/>
            <person name="Chen H.M."/>
            <person name="Robbertse B."/>
            <person name="Goldberg J.M."/>
            <person name="Aoki K."/>
            <person name="Bayne E.H."/>
            <person name="Berlin A.M."/>
            <person name="Desjardins C.A."/>
            <person name="Dobbs E."/>
            <person name="Dukaj L."/>
            <person name="Fan L."/>
            <person name="FitzGerald M.G."/>
            <person name="French C."/>
            <person name="Gujja S."/>
            <person name="Hansen K."/>
            <person name="Keifenheim D."/>
            <person name="Levin J.Z."/>
            <person name="Mosher R.A."/>
            <person name="Mueller C.A."/>
            <person name="Pfiffner J."/>
            <person name="Priest M."/>
            <person name="Russ C."/>
            <person name="Smialowska A."/>
            <person name="Swoboda P."/>
            <person name="Sykes S.M."/>
            <person name="Vaughn M."/>
            <person name="Vengrova S."/>
            <person name="Yoder R."/>
            <person name="Zeng Q."/>
            <person name="Allshire R."/>
            <person name="Baulcombe D."/>
            <person name="Birren B.W."/>
            <person name="Brown W."/>
            <person name="Ekwall K."/>
            <person name="Kellis M."/>
            <person name="Leatherwood J."/>
            <person name="Levin H."/>
            <person name="Margalit H."/>
            <person name="Martienssen R."/>
            <person name="Nieduszynski C.A."/>
            <person name="Spatafora J.W."/>
            <person name="Friedman N."/>
            <person name="Dalgaard J.Z."/>
            <person name="Baumann P."/>
            <person name="Niki H."/>
            <person name="Regev A."/>
            <person name="Nusbaum C."/>
        </authorList>
    </citation>
    <scope>NUCLEOTIDE SEQUENCE [LARGE SCALE GENOMIC DNA]</scope>
    <source>
        <strain evidence="10">yFS275 / FY16936</strain>
    </source>
</reference>
<evidence type="ECO:0000313" key="8">
    <source>
        <dbReference type="EMBL" id="EEB06151.2"/>
    </source>
</evidence>
<dbReference type="STRING" id="402676.B6K001"/>
<keyword evidence="7" id="KW-1133">Transmembrane helix</keyword>
<evidence type="ECO:0000256" key="1">
    <source>
        <dbReference type="ARBA" id="ARBA00004273"/>
    </source>
</evidence>
<dbReference type="JaponicusDB" id="SJAG_01190">
    <property type="gene designation" value="cox13"/>
</dbReference>
<accession>B6K001</accession>
<name>B6K001_SCHJY</name>